<reference evidence="1" key="1">
    <citation type="journal article" date="2021" name="Mol. Ecol. Resour.">
        <title>Apolygus lucorum genome provides insights into omnivorousness and mesophyll feeding.</title>
        <authorList>
            <person name="Liu Y."/>
            <person name="Liu H."/>
            <person name="Wang H."/>
            <person name="Huang T."/>
            <person name="Liu B."/>
            <person name="Yang B."/>
            <person name="Yin L."/>
            <person name="Li B."/>
            <person name="Zhang Y."/>
            <person name="Zhang S."/>
            <person name="Jiang F."/>
            <person name="Zhang X."/>
            <person name="Ren Y."/>
            <person name="Wang B."/>
            <person name="Wang S."/>
            <person name="Lu Y."/>
            <person name="Wu K."/>
            <person name="Fan W."/>
            <person name="Wang G."/>
        </authorList>
    </citation>
    <scope>NUCLEOTIDE SEQUENCE</scope>
    <source>
        <strain evidence="1">12Hb</strain>
    </source>
</reference>
<gene>
    <name evidence="1" type="ORF">GE061_012756</name>
</gene>
<dbReference type="Proteomes" id="UP000466442">
    <property type="component" value="Unassembled WGS sequence"/>
</dbReference>
<dbReference type="EMBL" id="WIXP02000004">
    <property type="protein sequence ID" value="KAF6212235.1"/>
    <property type="molecule type" value="Genomic_DNA"/>
</dbReference>
<sequence length="163" mass="17795">MAIKQDLMILKLGNNYRQKKPIGIYNGIGVGHHHYSEDCHSSTVNMKVATLVVLVLTQCALATSAKDEFPPIPGGCAGCIVPDDGDIDVVGMIKKHVPSFRPRKILGIYSQVVSGQASYVVYEQFIPGTNAIGGICVSSFVYAPWRKPSFESYKVHCLPFSLH</sequence>
<dbReference type="AlphaFoldDB" id="A0A8S9XX93"/>
<comment type="caution">
    <text evidence="1">The sequence shown here is derived from an EMBL/GenBank/DDBJ whole genome shotgun (WGS) entry which is preliminary data.</text>
</comment>
<proteinExistence type="predicted"/>
<organism evidence="1 2">
    <name type="scientific">Apolygus lucorum</name>
    <name type="common">Small green plant bug</name>
    <name type="synonym">Lygocoris lucorum</name>
    <dbReference type="NCBI Taxonomy" id="248454"/>
    <lineage>
        <taxon>Eukaryota</taxon>
        <taxon>Metazoa</taxon>
        <taxon>Ecdysozoa</taxon>
        <taxon>Arthropoda</taxon>
        <taxon>Hexapoda</taxon>
        <taxon>Insecta</taxon>
        <taxon>Pterygota</taxon>
        <taxon>Neoptera</taxon>
        <taxon>Paraneoptera</taxon>
        <taxon>Hemiptera</taxon>
        <taxon>Heteroptera</taxon>
        <taxon>Panheteroptera</taxon>
        <taxon>Cimicomorpha</taxon>
        <taxon>Miridae</taxon>
        <taxon>Mirini</taxon>
        <taxon>Apolygus</taxon>
    </lineage>
</organism>
<keyword evidence="2" id="KW-1185">Reference proteome</keyword>
<name>A0A8S9XX93_APOLU</name>
<evidence type="ECO:0000313" key="2">
    <source>
        <dbReference type="Proteomes" id="UP000466442"/>
    </source>
</evidence>
<evidence type="ECO:0000313" key="1">
    <source>
        <dbReference type="EMBL" id="KAF6212235.1"/>
    </source>
</evidence>
<protein>
    <submittedName>
        <fullName evidence="1">Uncharacterized protein</fullName>
    </submittedName>
</protein>
<accession>A0A8S9XX93</accession>